<evidence type="ECO:0000313" key="1">
    <source>
        <dbReference type="EMBL" id="GAA0140093.1"/>
    </source>
</evidence>
<dbReference type="Proteomes" id="UP001454036">
    <property type="component" value="Unassembled WGS sequence"/>
</dbReference>
<dbReference type="EMBL" id="BAABME010000147">
    <property type="protein sequence ID" value="GAA0140093.1"/>
    <property type="molecule type" value="Genomic_DNA"/>
</dbReference>
<protein>
    <submittedName>
        <fullName evidence="1">Uncharacterized protein</fullName>
    </submittedName>
</protein>
<name>A0AAV3NM69_LITER</name>
<sequence>MFSKIGSYIGVPLFADGVTSDVARVSYARLYVEVAADKELPKEPKLVASVSVQQQKVEVLEEKDSVVKSITSQIAPVKENNIPMNNHFVALYDKKEDEREENFHLNTTKKTVLNMNKLLPKTFGSVKIKVM</sequence>
<accession>A0AAV3NM69</accession>
<gene>
    <name evidence="1" type="ORF">LIER_01513</name>
</gene>
<reference evidence="1 2" key="1">
    <citation type="submission" date="2024-01" db="EMBL/GenBank/DDBJ databases">
        <title>The complete chloroplast genome sequence of Lithospermum erythrorhizon: insights into the phylogenetic relationship among Boraginaceae species and the maternal lineages of purple gromwells.</title>
        <authorList>
            <person name="Okada T."/>
            <person name="Watanabe K."/>
        </authorList>
    </citation>
    <scope>NUCLEOTIDE SEQUENCE [LARGE SCALE GENOMIC DNA]</scope>
</reference>
<dbReference type="AlphaFoldDB" id="A0AAV3NM69"/>
<comment type="caution">
    <text evidence="1">The sequence shown here is derived from an EMBL/GenBank/DDBJ whole genome shotgun (WGS) entry which is preliminary data.</text>
</comment>
<proteinExistence type="predicted"/>
<keyword evidence="2" id="KW-1185">Reference proteome</keyword>
<organism evidence="1 2">
    <name type="scientific">Lithospermum erythrorhizon</name>
    <name type="common">Purple gromwell</name>
    <name type="synonym">Lithospermum officinale var. erythrorhizon</name>
    <dbReference type="NCBI Taxonomy" id="34254"/>
    <lineage>
        <taxon>Eukaryota</taxon>
        <taxon>Viridiplantae</taxon>
        <taxon>Streptophyta</taxon>
        <taxon>Embryophyta</taxon>
        <taxon>Tracheophyta</taxon>
        <taxon>Spermatophyta</taxon>
        <taxon>Magnoliopsida</taxon>
        <taxon>eudicotyledons</taxon>
        <taxon>Gunneridae</taxon>
        <taxon>Pentapetalae</taxon>
        <taxon>asterids</taxon>
        <taxon>lamiids</taxon>
        <taxon>Boraginales</taxon>
        <taxon>Boraginaceae</taxon>
        <taxon>Boraginoideae</taxon>
        <taxon>Lithospermeae</taxon>
        <taxon>Lithospermum</taxon>
    </lineage>
</organism>
<evidence type="ECO:0000313" key="2">
    <source>
        <dbReference type="Proteomes" id="UP001454036"/>
    </source>
</evidence>